<sequence>MKFVMKNVFILTILCFCSIFSFGENRNTKNVITHVTVTCYQPVKEQCDDNPLITADGSKIDLHKLKQGKIKWCAISRDLLWLFPKDKPKRVHIHGYGIYEVRDVMNKRFNHRVDILLHPSDKTLIFDEKIKMTILH</sequence>
<dbReference type="CDD" id="cd22784">
    <property type="entry name" value="DPBB_MltA_YuiC-like"/>
    <property type="match status" value="1"/>
</dbReference>
<organism evidence="1">
    <name type="scientific">Myoviridae sp. ctNQV2</name>
    <dbReference type="NCBI Taxonomy" id="2827683"/>
    <lineage>
        <taxon>Viruses</taxon>
        <taxon>Duplodnaviria</taxon>
        <taxon>Heunggongvirae</taxon>
        <taxon>Uroviricota</taxon>
        <taxon>Caudoviricetes</taxon>
    </lineage>
</organism>
<reference evidence="1" key="1">
    <citation type="journal article" date="2021" name="Proc. Natl. Acad. Sci. U.S.A.">
        <title>A Catalog of Tens of Thousands of Viruses from Human Metagenomes Reveals Hidden Associations with Chronic Diseases.</title>
        <authorList>
            <person name="Tisza M.J."/>
            <person name="Buck C.B."/>
        </authorList>
    </citation>
    <scope>NUCLEOTIDE SEQUENCE</scope>
    <source>
        <strain evidence="1">CtNQV2</strain>
    </source>
</reference>
<accession>A0A8S5RY66</accession>
<protein>
    <submittedName>
        <fullName evidence="1">Uncharacterized protein</fullName>
    </submittedName>
</protein>
<proteinExistence type="predicted"/>
<dbReference type="EMBL" id="BK032510">
    <property type="protein sequence ID" value="DAF43661.1"/>
    <property type="molecule type" value="Genomic_DNA"/>
</dbReference>
<evidence type="ECO:0000313" key="1">
    <source>
        <dbReference type="EMBL" id="DAF43661.1"/>
    </source>
</evidence>
<name>A0A8S5RY66_9CAUD</name>